<dbReference type="Gene3D" id="1.20.1070.10">
    <property type="entry name" value="Rhodopsin 7-helix transmembrane proteins"/>
    <property type="match status" value="1"/>
</dbReference>
<feature type="transmembrane region" description="Helical" evidence="10">
    <location>
        <begin position="198"/>
        <end position="223"/>
    </location>
</feature>
<keyword evidence="4 10" id="KW-0812">Transmembrane</keyword>
<evidence type="ECO:0000256" key="4">
    <source>
        <dbReference type="ARBA" id="ARBA00022692"/>
    </source>
</evidence>
<keyword evidence="5 10" id="KW-1133">Transmembrane helix</keyword>
<dbReference type="PROSITE" id="PS50262">
    <property type="entry name" value="G_PROTEIN_RECEP_F1_2"/>
    <property type="match status" value="1"/>
</dbReference>
<organism evidence="12 13">
    <name type="scientific">Oedothorax gibbosus</name>
    <dbReference type="NCBI Taxonomy" id="931172"/>
    <lineage>
        <taxon>Eukaryota</taxon>
        <taxon>Metazoa</taxon>
        <taxon>Ecdysozoa</taxon>
        <taxon>Arthropoda</taxon>
        <taxon>Chelicerata</taxon>
        <taxon>Arachnida</taxon>
        <taxon>Araneae</taxon>
        <taxon>Araneomorphae</taxon>
        <taxon>Entelegynae</taxon>
        <taxon>Araneoidea</taxon>
        <taxon>Linyphiidae</taxon>
        <taxon>Erigoninae</taxon>
        <taxon>Oedothorax</taxon>
    </lineage>
</organism>
<dbReference type="InterPro" id="IPR000276">
    <property type="entry name" value="GPCR_Rhodpsn"/>
</dbReference>
<dbReference type="PANTHER" id="PTHR24249">
    <property type="entry name" value="HISTAMINE RECEPTOR-RELATED G-PROTEIN COUPLED RECEPTOR"/>
    <property type="match status" value="1"/>
</dbReference>
<feature type="transmembrane region" description="Helical" evidence="10">
    <location>
        <begin position="151"/>
        <end position="169"/>
    </location>
</feature>
<keyword evidence="13" id="KW-1185">Reference proteome</keyword>
<protein>
    <recommendedName>
        <fullName evidence="11">G-protein coupled receptors family 1 profile domain-containing protein</fullName>
    </recommendedName>
</protein>
<feature type="transmembrane region" description="Helical" evidence="10">
    <location>
        <begin position="113"/>
        <end position="131"/>
    </location>
</feature>
<evidence type="ECO:0000256" key="9">
    <source>
        <dbReference type="ARBA" id="ARBA00023224"/>
    </source>
</evidence>
<dbReference type="Pfam" id="PF00001">
    <property type="entry name" value="7tm_1"/>
    <property type="match status" value="1"/>
</dbReference>
<evidence type="ECO:0000256" key="10">
    <source>
        <dbReference type="SAM" id="Phobius"/>
    </source>
</evidence>
<accession>A0AAV6UVZ5</accession>
<evidence type="ECO:0000256" key="5">
    <source>
        <dbReference type="ARBA" id="ARBA00022989"/>
    </source>
</evidence>
<dbReference type="Proteomes" id="UP000827092">
    <property type="component" value="Unassembled WGS sequence"/>
</dbReference>
<evidence type="ECO:0000256" key="7">
    <source>
        <dbReference type="ARBA" id="ARBA00023136"/>
    </source>
</evidence>
<dbReference type="SMART" id="SM01381">
    <property type="entry name" value="7TM_GPCR_Srsx"/>
    <property type="match status" value="1"/>
</dbReference>
<comment type="similarity">
    <text evidence="2">Belongs to the G-protein coupled receptor 1 family.</text>
</comment>
<keyword evidence="9" id="KW-0807">Transducer</keyword>
<dbReference type="SUPFAM" id="SSF81321">
    <property type="entry name" value="Family A G protein-coupled receptor-like"/>
    <property type="match status" value="1"/>
</dbReference>
<evidence type="ECO:0000256" key="6">
    <source>
        <dbReference type="ARBA" id="ARBA00023040"/>
    </source>
</evidence>
<dbReference type="EMBL" id="JAFNEN010000272">
    <property type="protein sequence ID" value="KAG8187441.1"/>
    <property type="molecule type" value="Genomic_DNA"/>
</dbReference>
<dbReference type="InterPro" id="IPR017452">
    <property type="entry name" value="GPCR_Rhodpsn_7TM"/>
</dbReference>
<evidence type="ECO:0000256" key="3">
    <source>
        <dbReference type="ARBA" id="ARBA00022475"/>
    </source>
</evidence>
<evidence type="ECO:0000256" key="8">
    <source>
        <dbReference type="ARBA" id="ARBA00023170"/>
    </source>
</evidence>
<dbReference type="GO" id="GO:0005886">
    <property type="term" value="C:plasma membrane"/>
    <property type="evidence" value="ECO:0007669"/>
    <property type="project" value="UniProtKB-SubCell"/>
</dbReference>
<sequence length="332" mass="36791">MEHENGTFSEGCCPFNVTFNSTPLLPYKRSPFFNGLGCLATIIIALAAILGNAAVVIASIWDEGLREQTGNQLIVYLACTDILTGIFVMIPSAVAVAMDYWPFGNIACKIHTFFYYMLACSSSVCIALISLDRAIAVAYPLKYHSIITPKVMLGFMGWLLLEGSVIGFINGAREWSRYDYTEGICAIDYTDSTSDSVLMIFTGSCVVCYFIPVGIISVCNFLIIKAANNSGNANNQPMFVRRQNDSHMKKTIKSMIVVVATYYICFTPSAISKLVKVLIRVDMPPWLNYAASISIFIASATNPFIYAILRKDYREAFKTIPKILMGKCRRVM</sequence>
<proteinExistence type="inferred from homology"/>
<evidence type="ECO:0000313" key="12">
    <source>
        <dbReference type="EMBL" id="KAG8187441.1"/>
    </source>
</evidence>
<gene>
    <name evidence="12" type="ORF">JTE90_009513</name>
</gene>
<comment type="subcellular location">
    <subcellularLocation>
        <location evidence="1">Cell membrane</location>
        <topology evidence="1">Multi-pass membrane protein</topology>
    </subcellularLocation>
</comment>
<evidence type="ECO:0000313" key="13">
    <source>
        <dbReference type="Proteomes" id="UP000827092"/>
    </source>
</evidence>
<feature type="transmembrane region" description="Helical" evidence="10">
    <location>
        <begin position="286"/>
        <end position="309"/>
    </location>
</feature>
<name>A0AAV6UVZ5_9ARAC</name>
<keyword evidence="6" id="KW-0297">G-protein coupled receptor</keyword>
<dbReference type="PRINTS" id="PR00237">
    <property type="entry name" value="GPCRRHODOPSN"/>
</dbReference>
<feature type="domain" description="G-protein coupled receptors family 1 profile" evidence="11">
    <location>
        <begin position="51"/>
        <end position="306"/>
    </location>
</feature>
<dbReference type="GO" id="GO:0004930">
    <property type="term" value="F:G protein-coupled receptor activity"/>
    <property type="evidence" value="ECO:0007669"/>
    <property type="project" value="UniProtKB-KW"/>
</dbReference>
<feature type="transmembrane region" description="Helical" evidence="10">
    <location>
        <begin position="73"/>
        <end position="101"/>
    </location>
</feature>
<feature type="transmembrane region" description="Helical" evidence="10">
    <location>
        <begin position="251"/>
        <end position="271"/>
    </location>
</feature>
<evidence type="ECO:0000259" key="11">
    <source>
        <dbReference type="PROSITE" id="PS50262"/>
    </source>
</evidence>
<reference evidence="12 13" key="1">
    <citation type="journal article" date="2022" name="Nat. Ecol. Evol.">
        <title>A masculinizing supergene underlies an exaggerated male reproductive morph in a spider.</title>
        <authorList>
            <person name="Hendrickx F."/>
            <person name="De Corte Z."/>
            <person name="Sonet G."/>
            <person name="Van Belleghem S.M."/>
            <person name="Kostlbacher S."/>
            <person name="Vangestel C."/>
        </authorList>
    </citation>
    <scope>NUCLEOTIDE SEQUENCE [LARGE SCALE GENOMIC DNA]</scope>
    <source>
        <strain evidence="12">W744_W776</strain>
    </source>
</reference>
<dbReference type="InterPro" id="IPR050569">
    <property type="entry name" value="TAAR"/>
</dbReference>
<comment type="caution">
    <text evidence="12">The sequence shown here is derived from an EMBL/GenBank/DDBJ whole genome shotgun (WGS) entry which is preliminary data.</text>
</comment>
<dbReference type="AlphaFoldDB" id="A0AAV6UVZ5"/>
<dbReference type="CDD" id="cd00637">
    <property type="entry name" value="7tm_classA_rhodopsin-like"/>
    <property type="match status" value="1"/>
</dbReference>
<feature type="transmembrane region" description="Helical" evidence="10">
    <location>
        <begin position="32"/>
        <end position="61"/>
    </location>
</feature>
<keyword evidence="3" id="KW-1003">Cell membrane</keyword>
<keyword evidence="7 10" id="KW-0472">Membrane</keyword>
<evidence type="ECO:0000256" key="1">
    <source>
        <dbReference type="ARBA" id="ARBA00004651"/>
    </source>
</evidence>
<evidence type="ECO:0000256" key="2">
    <source>
        <dbReference type="ARBA" id="ARBA00010663"/>
    </source>
</evidence>
<keyword evidence="8" id="KW-0675">Receptor</keyword>